<dbReference type="InterPro" id="IPR041711">
    <property type="entry name" value="Met-tRNA-FMT_N"/>
</dbReference>
<accession>A0A915XKU2</accession>
<dbReference type="GO" id="GO:0005829">
    <property type="term" value="C:cytosol"/>
    <property type="evidence" value="ECO:0007669"/>
    <property type="project" value="TreeGrafter"/>
</dbReference>
<evidence type="ECO:0000256" key="8">
    <source>
        <dbReference type="HAMAP-Rule" id="MF_00182"/>
    </source>
</evidence>
<dbReference type="EMBL" id="AP024233">
    <property type="protein sequence ID" value="BCO10452.1"/>
    <property type="molecule type" value="Genomic_DNA"/>
</dbReference>
<comment type="similarity">
    <text evidence="2 8">Belongs to the Fmt family.</text>
</comment>
<evidence type="ECO:0000256" key="3">
    <source>
        <dbReference type="ARBA" id="ARBA00012261"/>
    </source>
</evidence>
<dbReference type="Gene3D" id="3.10.25.10">
    <property type="entry name" value="Formyl transferase, C-terminal domain"/>
    <property type="match status" value="1"/>
</dbReference>
<sequence>MNDQTEHAAPDRKLRILFMGTPDFAVPALQALLEGPDNVIGVVCQPDKPRGRGKKLSPPPVKVVALQHDLPVLQPTSIRTDEFLDQVREMNPDLIVVAAYGKILPGRLLNLPPMGTINVHGSLLPKYRGAAPIQWAVINGETETGVTIMQMDEGMDTGDILLPARIEITDEDTAGTMFEKLARLGGETLLKAIAGLKDGTLKPIRQDDSQATEAPMLKKEMGHLDWSRPARELHCLIRGLDPWPSAYSFLDGRRYRFYSPALVEGAVSEPPGTLCRADKNGLLVATGDNYLLVREIQPEGRKRMNIQALLCGTDLPVGSQFS</sequence>
<evidence type="ECO:0000256" key="7">
    <source>
        <dbReference type="ARBA" id="ARBA00048558"/>
    </source>
</evidence>
<comment type="function">
    <text evidence="1 8">Attaches a formyl group to the free amino group of methionyl-tRNA(fMet). The formyl group appears to play a dual role in the initiator identity of N-formylmethionyl-tRNA by promoting its recognition by IF2 and preventing the misappropriation of this tRNA by the elongation apparatus.</text>
</comment>
<dbReference type="InterPro" id="IPR002376">
    <property type="entry name" value="Formyl_transf_N"/>
</dbReference>
<evidence type="ECO:0000313" key="11">
    <source>
        <dbReference type="EMBL" id="BCO10452.1"/>
    </source>
</evidence>
<protein>
    <recommendedName>
        <fullName evidence="4 8">Methionyl-tRNA formyltransferase</fullName>
        <ecNumber evidence="3 8">2.1.2.9</ecNumber>
    </recommendedName>
</protein>
<dbReference type="Gene3D" id="3.40.50.170">
    <property type="entry name" value="Formyl transferase, N-terminal domain"/>
    <property type="match status" value="1"/>
</dbReference>
<keyword evidence="5 8" id="KW-0808">Transferase</keyword>
<evidence type="ECO:0000256" key="4">
    <source>
        <dbReference type="ARBA" id="ARBA00016014"/>
    </source>
</evidence>
<evidence type="ECO:0000256" key="1">
    <source>
        <dbReference type="ARBA" id="ARBA00002606"/>
    </source>
</evidence>
<dbReference type="AlphaFoldDB" id="A0A915XKU2"/>
<dbReference type="InterPro" id="IPR005794">
    <property type="entry name" value="Fmt"/>
</dbReference>
<evidence type="ECO:0000259" key="9">
    <source>
        <dbReference type="Pfam" id="PF00551"/>
    </source>
</evidence>
<evidence type="ECO:0000313" key="12">
    <source>
        <dbReference type="Proteomes" id="UP001063350"/>
    </source>
</evidence>
<dbReference type="NCBIfam" id="TIGR00460">
    <property type="entry name" value="fmt"/>
    <property type="match status" value="1"/>
</dbReference>
<dbReference type="Pfam" id="PF00551">
    <property type="entry name" value="Formyl_trans_N"/>
    <property type="match status" value="1"/>
</dbReference>
<dbReference type="InterPro" id="IPR001555">
    <property type="entry name" value="GART_AS"/>
</dbReference>
<evidence type="ECO:0000256" key="2">
    <source>
        <dbReference type="ARBA" id="ARBA00010699"/>
    </source>
</evidence>
<feature type="binding site" evidence="8">
    <location>
        <begin position="122"/>
        <end position="125"/>
    </location>
    <ligand>
        <name>(6S)-5,6,7,8-tetrahydrofolate</name>
        <dbReference type="ChEBI" id="CHEBI:57453"/>
    </ligand>
</feature>
<dbReference type="SUPFAM" id="SSF53328">
    <property type="entry name" value="Formyltransferase"/>
    <property type="match status" value="1"/>
</dbReference>
<reference evidence="11" key="1">
    <citation type="submission" date="2020-12" db="EMBL/GenBank/DDBJ databases">
        <title>Desulfobium dissulfuricans gen. nov., sp. nov., a novel mesophilic, sulfate-reducing bacterium isolated from a deep-sea hydrothermal vent.</title>
        <authorList>
            <person name="Hashimoto Y."/>
            <person name="Tame A."/>
            <person name="Sawayama S."/>
            <person name="Miyazaki J."/>
            <person name="Takai K."/>
            <person name="Nakagawa S."/>
        </authorList>
    </citation>
    <scope>NUCLEOTIDE SEQUENCE</scope>
    <source>
        <strain evidence="11">GF1</strain>
    </source>
</reference>
<dbReference type="SUPFAM" id="SSF50486">
    <property type="entry name" value="FMT C-terminal domain-like"/>
    <property type="match status" value="1"/>
</dbReference>
<dbReference type="InterPro" id="IPR036477">
    <property type="entry name" value="Formyl_transf_N_sf"/>
</dbReference>
<dbReference type="CDD" id="cd08704">
    <property type="entry name" value="Met_tRNA_FMT_C"/>
    <property type="match status" value="1"/>
</dbReference>
<feature type="domain" description="Formyl transferase N-terminal" evidence="9">
    <location>
        <begin position="15"/>
        <end position="193"/>
    </location>
</feature>
<keyword evidence="12" id="KW-1185">Reference proteome</keyword>
<dbReference type="InterPro" id="IPR037022">
    <property type="entry name" value="Formyl_trans_C_sf"/>
</dbReference>
<dbReference type="HAMAP" id="MF_00182">
    <property type="entry name" value="Formyl_trans"/>
    <property type="match status" value="1"/>
</dbReference>
<organism evidence="11 12">
    <name type="scientific">Desulfolithobacter dissulfuricans</name>
    <dbReference type="NCBI Taxonomy" id="2795293"/>
    <lineage>
        <taxon>Bacteria</taxon>
        <taxon>Pseudomonadati</taxon>
        <taxon>Thermodesulfobacteriota</taxon>
        <taxon>Desulfobulbia</taxon>
        <taxon>Desulfobulbales</taxon>
        <taxon>Desulfobulbaceae</taxon>
        <taxon>Desulfolithobacter</taxon>
    </lineage>
</organism>
<gene>
    <name evidence="8 11" type="primary">fmt</name>
    <name evidence="11" type="ORF">GF1_28280</name>
</gene>
<evidence type="ECO:0000256" key="5">
    <source>
        <dbReference type="ARBA" id="ARBA00022679"/>
    </source>
</evidence>
<keyword evidence="6 8" id="KW-0648">Protein biosynthesis</keyword>
<evidence type="ECO:0000259" key="10">
    <source>
        <dbReference type="Pfam" id="PF02911"/>
    </source>
</evidence>
<dbReference type="Pfam" id="PF02911">
    <property type="entry name" value="Formyl_trans_C"/>
    <property type="match status" value="1"/>
</dbReference>
<dbReference type="EC" id="2.1.2.9" evidence="3 8"/>
<evidence type="ECO:0000256" key="6">
    <source>
        <dbReference type="ARBA" id="ARBA00022917"/>
    </source>
</evidence>
<dbReference type="GO" id="GO:0004479">
    <property type="term" value="F:methionyl-tRNA formyltransferase activity"/>
    <property type="evidence" value="ECO:0007669"/>
    <property type="project" value="UniProtKB-UniRule"/>
</dbReference>
<dbReference type="KEGG" id="ddu:GF1_28280"/>
<dbReference type="RefSeq" id="WP_267927181.1">
    <property type="nucleotide sequence ID" value="NZ_AP024233.1"/>
</dbReference>
<proteinExistence type="inferred from homology"/>
<dbReference type="InterPro" id="IPR011034">
    <property type="entry name" value="Formyl_transferase-like_C_sf"/>
</dbReference>
<dbReference type="InterPro" id="IPR005793">
    <property type="entry name" value="Formyl_trans_C"/>
</dbReference>
<comment type="catalytic activity">
    <reaction evidence="7 8">
        <text>L-methionyl-tRNA(fMet) + (6R)-10-formyltetrahydrofolate = N-formyl-L-methionyl-tRNA(fMet) + (6S)-5,6,7,8-tetrahydrofolate + H(+)</text>
        <dbReference type="Rhea" id="RHEA:24380"/>
        <dbReference type="Rhea" id="RHEA-COMP:9952"/>
        <dbReference type="Rhea" id="RHEA-COMP:9953"/>
        <dbReference type="ChEBI" id="CHEBI:15378"/>
        <dbReference type="ChEBI" id="CHEBI:57453"/>
        <dbReference type="ChEBI" id="CHEBI:78530"/>
        <dbReference type="ChEBI" id="CHEBI:78844"/>
        <dbReference type="ChEBI" id="CHEBI:195366"/>
        <dbReference type="EC" id="2.1.2.9"/>
    </reaction>
</comment>
<name>A0A915XKU2_9BACT</name>
<dbReference type="PROSITE" id="PS00373">
    <property type="entry name" value="GART"/>
    <property type="match status" value="1"/>
</dbReference>
<feature type="domain" description="Formyl transferase C-terminal" evidence="10">
    <location>
        <begin position="217"/>
        <end position="312"/>
    </location>
</feature>
<dbReference type="PANTHER" id="PTHR11138:SF5">
    <property type="entry name" value="METHIONYL-TRNA FORMYLTRANSFERASE, MITOCHONDRIAL"/>
    <property type="match status" value="1"/>
</dbReference>
<dbReference type="Proteomes" id="UP001063350">
    <property type="component" value="Chromosome"/>
</dbReference>
<dbReference type="InterPro" id="IPR044135">
    <property type="entry name" value="Met-tRNA-FMT_C"/>
</dbReference>
<dbReference type="PANTHER" id="PTHR11138">
    <property type="entry name" value="METHIONYL-TRNA FORMYLTRANSFERASE"/>
    <property type="match status" value="1"/>
</dbReference>
<dbReference type="CDD" id="cd08646">
    <property type="entry name" value="FMT_core_Met-tRNA-FMT_N"/>
    <property type="match status" value="1"/>
</dbReference>